<comment type="caution">
    <text evidence="2">The sequence shown here is derived from an EMBL/GenBank/DDBJ whole genome shotgun (WGS) entry which is preliminary data.</text>
</comment>
<accession>A0A017HAG0</accession>
<evidence type="ECO:0000256" key="1">
    <source>
        <dbReference type="SAM" id="MobiDB-lite"/>
    </source>
</evidence>
<evidence type="ECO:0000313" key="3">
    <source>
        <dbReference type="Proteomes" id="UP000025047"/>
    </source>
</evidence>
<proteinExistence type="predicted"/>
<dbReference type="Proteomes" id="UP000025047">
    <property type="component" value="Unassembled WGS sequence"/>
</dbReference>
<dbReference type="STRING" id="1122180.Lokhon_03014"/>
<feature type="region of interest" description="Disordered" evidence="1">
    <location>
        <begin position="13"/>
        <end position="43"/>
    </location>
</feature>
<dbReference type="AlphaFoldDB" id="A0A017HAG0"/>
<evidence type="ECO:0000313" key="2">
    <source>
        <dbReference type="EMBL" id="EYD71366.1"/>
    </source>
</evidence>
<dbReference type="EMBL" id="APGJ01000007">
    <property type="protein sequence ID" value="EYD71366.1"/>
    <property type="molecule type" value="Genomic_DNA"/>
</dbReference>
<feature type="compositionally biased region" description="Basic and acidic residues" evidence="1">
    <location>
        <begin position="26"/>
        <end position="36"/>
    </location>
</feature>
<organism evidence="2 3">
    <name type="scientific">Limimaricola hongkongensis DSM 17492</name>
    <dbReference type="NCBI Taxonomy" id="1122180"/>
    <lineage>
        <taxon>Bacteria</taxon>
        <taxon>Pseudomonadati</taxon>
        <taxon>Pseudomonadota</taxon>
        <taxon>Alphaproteobacteria</taxon>
        <taxon>Rhodobacterales</taxon>
        <taxon>Paracoccaceae</taxon>
        <taxon>Limimaricola</taxon>
    </lineage>
</organism>
<sequence>MPDRFTDLLARLKAGEDADDASSEADQTHSDRETADASKVGRG</sequence>
<dbReference type="PATRIC" id="fig|1122180.6.peg.2994"/>
<reference evidence="2 3" key="1">
    <citation type="submission" date="2013-03" db="EMBL/GenBank/DDBJ databases">
        <authorList>
            <person name="Fiebig A."/>
            <person name="Goeker M."/>
            <person name="Klenk H.-P.P."/>
        </authorList>
    </citation>
    <scope>NUCLEOTIDE SEQUENCE [LARGE SCALE GENOMIC DNA]</scope>
    <source>
        <strain evidence="2 3">DSM 17492</strain>
    </source>
</reference>
<gene>
    <name evidence="2" type="ORF">Lokhon_03014</name>
</gene>
<protein>
    <submittedName>
        <fullName evidence="2">Uncharacterized protein</fullName>
    </submittedName>
</protein>
<name>A0A017HAG0_9RHOB</name>
<keyword evidence="3" id="KW-1185">Reference proteome</keyword>
<dbReference type="HOGENOM" id="CLU_3235660_0_0_5"/>